<feature type="region of interest" description="Disordered" evidence="1">
    <location>
        <begin position="1"/>
        <end position="23"/>
    </location>
</feature>
<dbReference type="Proteomes" id="UP001632037">
    <property type="component" value="Unassembled WGS sequence"/>
</dbReference>
<evidence type="ECO:0000313" key="3">
    <source>
        <dbReference type="Proteomes" id="UP001632037"/>
    </source>
</evidence>
<gene>
    <name evidence="2" type="ORF">V7S43_013627</name>
</gene>
<reference evidence="2 3" key="1">
    <citation type="submission" date="2024-09" db="EMBL/GenBank/DDBJ databases">
        <title>Genome sequencing and assembly of Phytophthora oleae, isolate VK10A, causative agent of rot of olive drupes.</title>
        <authorList>
            <person name="Conti Taguali S."/>
            <person name="Riolo M."/>
            <person name="La Spada F."/>
            <person name="Cacciola S.O."/>
            <person name="Dionisio G."/>
        </authorList>
    </citation>
    <scope>NUCLEOTIDE SEQUENCE [LARGE SCALE GENOMIC DNA]</scope>
    <source>
        <strain evidence="2 3">VK10A</strain>
    </source>
</reference>
<sequence>MEEGTRSKYQGGPQRELTTRRGQATRLTIHLLSSLKARAEGPRSEVLKPKKVRFAEFQRAEALGHYGVLANDDSDDDAAPNNVHELGQDGTMDVDMATPDDFGFASDKLAQSDPNGRYSSSSTICH</sequence>
<organism evidence="2 3">
    <name type="scientific">Phytophthora oleae</name>
    <dbReference type="NCBI Taxonomy" id="2107226"/>
    <lineage>
        <taxon>Eukaryota</taxon>
        <taxon>Sar</taxon>
        <taxon>Stramenopiles</taxon>
        <taxon>Oomycota</taxon>
        <taxon>Peronosporomycetes</taxon>
        <taxon>Peronosporales</taxon>
        <taxon>Peronosporaceae</taxon>
        <taxon>Phytophthora</taxon>
    </lineage>
</organism>
<accession>A0ABD3F575</accession>
<evidence type="ECO:0000256" key="1">
    <source>
        <dbReference type="SAM" id="MobiDB-lite"/>
    </source>
</evidence>
<proteinExistence type="predicted"/>
<dbReference type="AlphaFoldDB" id="A0ABD3F575"/>
<protein>
    <recommendedName>
        <fullName evidence="4">AGC-kinase C-terminal domain-containing protein</fullName>
    </recommendedName>
</protein>
<dbReference type="EMBL" id="JBIMZQ010000036">
    <property type="protein sequence ID" value="KAL3661424.1"/>
    <property type="molecule type" value="Genomic_DNA"/>
</dbReference>
<name>A0ABD3F575_9STRA</name>
<keyword evidence="3" id="KW-1185">Reference proteome</keyword>
<evidence type="ECO:0008006" key="4">
    <source>
        <dbReference type="Google" id="ProtNLM"/>
    </source>
</evidence>
<feature type="region of interest" description="Disordered" evidence="1">
    <location>
        <begin position="72"/>
        <end position="126"/>
    </location>
</feature>
<evidence type="ECO:0000313" key="2">
    <source>
        <dbReference type="EMBL" id="KAL3661424.1"/>
    </source>
</evidence>
<comment type="caution">
    <text evidence="2">The sequence shown here is derived from an EMBL/GenBank/DDBJ whole genome shotgun (WGS) entry which is preliminary data.</text>
</comment>
<feature type="compositionally biased region" description="Polar residues" evidence="1">
    <location>
        <begin position="112"/>
        <end position="126"/>
    </location>
</feature>